<dbReference type="RefSeq" id="WP_090513406.1">
    <property type="nucleotide sequence ID" value="NZ_JAVYAA010000007.1"/>
</dbReference>
<dbReference type="SUPFAM" id="SSF49482">
    <property type="entry name" value="Aromatic compound dioxygenase"/>
    <property type="match status" value="1"/>
</dbReference>
<dbReference type="AlphaFoldDB" id="A0AAJ2K097"/>
<dbReference type="Gene3D" id="2.60.130.10">
    <property type="entry name" value="Aromatic compound dioxygenase"/>
    <property type="match status" value="1"/>
</dbReference>
<feature type="domain" description="Intradiol ring-cleavage dioxygenases" evidence="1">
    <location>
        <begin position="47"/>
        <end position="175"/>
    </location>
</feature>
<comment type="caution">
    <text evidence="2">The sequence shown here is derived from an EMBL/GenBank/DDBJ whole genome shotgun (WGS) entry which is preliminary data.</text>
</comment>
<dbReference type="InterPro" id="IPR000627">
    <property type="entry name" value="Intradiol_dOase_C"/>
</dbReference>
<dbReference type="EMBL" id="JAVYAA010000007">
    <property type="protein sequence ID" value="MDT8979206.1"/>
    <property type="molecule type" value="Genomic_DNA"/>
</dbReference>
<keyword evidence="2" id="KW-0223">Dioxygenase</keyword>
<keyword evidence="2" id="KW-0560">Oxidoreductase</keyword>
<dbReference type="Proteomes" id="UP001250538">
    <property type="component" value="Unassembled WGS sequence"/>
</dbReference>
<evidence type="ECO:0000313" key="2">
    <source>
        <dbReference type="EMBL" id="MDT8979206.1"/>
    </source>
</evidence>
<dbReference type="PANTHER" id="PTHR34315:SF1">
    <property type="entry name" value="INTRADIOL RING-CLEAVAGE DIOXYGENASES DOMAIN-CONTAINING PROTEIN-RELATED"/>
    <property type="match status" value="1"/>
</dbReference>
<gene>
    <name evidence="2" type="ORF">RQP50_23495</name>
</gene>
<organism evidence="2 3">
    <name type="scientific">Paenibacillus suaedae</name>
    <dbReference type="NCBI Taxonomy" id="3077233"/>
    <lineage>
        <taxon>Bacteria</taxon>
        <taxon>Bacillati</taxon>
        <taxon>Bacillota</taxon>
        <taxon>Bacilli</taxon>
        <taxon>Bacillales</taxon>
        <taxon>Paenibacillaceae</taxon>
        <taxon>Paenibacillus</taxon>
    </lineage>
</organism>
<proteinExistence type="predicted"/>
<dbReference type="GO" id="GO:0008199">
    <property type="term" value="F:ferric iron binding"/>
    <property type="evidence" value="ECO:0007669"/>
    <property type="project" value="InterPro"/>
</dbReference>
<evidence type="ECO:0000313" key="3">
    <source>
        <dbReference type="Proteomes" id="UP001250538"/>
    </source>
</evidence>
<dbReference type="Pfam" id="PF00775">
    <property type="entry name" value="Dioxygenase_C"/>
    <property type="match status" value="1"/>
</dbReference>
<dbReference type="InterPro" id="IPR015889">
    <property type="entry name" value="Intradiol_dOase_core"/>
</dbReference>
<dbReference type="PANTHER" id="PTHR34315">
    <property type="match status" value="1"/>
</dbReference>
<reference evidence="3" key="1">
    <citation type="submission" date="2023-09" db="EMBL/GenBank/DDBJ databases">
        <title>Paenibacillus sp. chi10 Genome sequencing and assembly.</title>
        <authorList>
            <person name="Kim I."/>
        </authorList>
    </citation>
    <scope>NUCLEOTIDE SEQUENCE [LARGE SCALE GENOMIC DNA]</scope>
    <source>
        <strain evidence="3">chi10</strain>
    </source>
</reference>
<dbReference type="CDD" id="cd03457">
    <property type="entry name" value="intradiol_dioxygenase_like"/>
    <property type="match status" value="1"/>
</dbReference>
<sequence length="245" mass="28143">MFRDMNNPCNQWVKKNILKQQYNEFCIVSYSFEDTDRCLLTSSTSEGPFYLKNSMIRKDVREDQYGVDLLLRLRVVDVKGCRPICGLAVDIWNSNACGVYSGFSGYENSSFAPGQTATPTDHKTFLRGRQFTDVNGMVEFLTIIPAWYHLRTPHIHIKIIDGLKEILTTQLFFPQELTYEIESLPPYNSRQLSPYINENDFVLTLSHGVQGGWPKFTKWGERYYMGTLTIGVDYGNTLMPSPKSN</sequence>
<name>A0AAJ2K097_9BACL</name>
<dbReference type="GO" id="GO:0016702">
    <property type="term" value="F:oxidoreductase activity, acting on single donors with incorporation of molecular oxygen, incorporation of two atoms of oxygen"/>
    <property type="evidence" value="ECO:0007669"/>
    <property type="project" value="InterPro"/>
</dbReference>
<protein>
    <submittedName>
        <fullName evidence="2">Intradiol ring-cleavage dioxygenase</fullName>
    </submittedName>
</protein>
<accession>A0AAJ2K097</accession>
<keyword evidence="3" id="KW-1185">Reference proteome</keyword>
<evidence type="ECO:0000259" key="1">
    <source>
        <dbReference type="Pfam" id="PF00775"/>
    </source>
</evidence>